<keyword evidence="3" id="KW-1185">Reference proteome</keyword>
<feature type="region of interest" description="Disordered" evidence="1">
    <location>
        <begin position="413"/>
        <end position="552"/>
    </location>
</feature>
<feature type="region of interest" description="Disordered" evidence="1">
    <location>
        <begin position="594"/>
        <end position="623"/>
    </location>
</feature>
<gene>
    <name evidence="2" type="ORF">H0E87_023177</name>
</gene>
<feature type="compositionally biased region" description="Polar residues" evidence="1">
    <location>
        <begin position="602"/>
        <end position="618"/>
    </location>
</feature>
<accession>A0A8T2XDS5</accession>
<dbReference type="Proteomes" id="UP000807159">
    <property type="component" value="Chromosome 13"/>
</dbReference>
<evidence type="ECO:0000313" key="2">
    <source>
        <dbReference type="EMBL" id="KAH8490942.1"/>
    </source>
</evidence>
<reference evidence="2" key="1">
    <citation type="journal article" date="2021" name="J. Hered.">
        <title>Genome Assembly of Salicaceae Populus deltoides (Eastern Cottonwood) I-69 Based on Nanopore Sequencing and Hi-C Technologies.</title>
        <authorList>
            <person name="Bai S."/>
            <person name="Wu H."/>
            <person name="Zhang J."/>
            <person name="Pan Z."/>
            <person name="Zhao W."/>
            <person name="Li Z."/>
            <person name="Tong C."/>
        </authorList>
    </citation>
    <scope>NUCLEOTIDE SEQUENCE</scope>
    <source>
        <tissue evidence="2">Leaf</tissue>
    </source>
</reference>
<dbReference type="PANTHER" id="PTHR35701:SF1">
    <property type="entry name" value="OS11G0148400 PROTEIN"/>
    <property type="match status" value="1"/>
</dbReference>
<feature type="compositionally biased region" description="Basic and acidic residues" evidence="1">
    <location>
        <begin position="514"/>
        <end position="523"/>
    </location>
</feature>
<comment type="caution">
    <text evidence="2">The sequence shown here is derived from an EMBL/GenBank/DDBJ whole genome shotgun (WGS) entry which is preliminary data.</text>
</comment>
<dbReference type="PANTHER" id="PTHR35701">
    <property type="entry name" value="OS11G0148400 PROTEIN"/>
    <property type="match status" value="1"/>
</dbReference>
<name>A0A8T2XDS5_POPDE</name>
<feature type="compositionally biased region" description="Acidic residues" evidence="1">
    <location>
        <begin position="253"/>
        <end position="264"/>
    </location>
</feature>
<feature type="compositionally biased region" description="Basic and acidic residues" evidence="1">
    <location>
        <begin position="131"/>
        <end position="143"/>
    </location>
</feature>
<feature type="compositionally biased region" description="Basic and acidic residues" evidence="1">
    <location>
        <begin position="448"/>
        <end position="459"/>
    </location>
</feature>
<evidence type="ECO:0000313" key="3">
    <source>
        <dbReference type="Proteomes" id="UP000807159"/>
    </source>
</evidence>
<evidence type="ECO:0000256" key="1">
    <source>
        <dbReference type="SAM" id="MobiDB-lite"/>
    </source>
</evidence>
<feature type="compositionally biased region" description="Polar residues" evidence="1">
    <location>
        <begin position="77"/>
        <end position="99"/>
    </location>
</feature>
<proteinExistence type="predicted"/>
<sequence length="882" mass="96853">MEKKEEFFSDFNFAPSNHAVNSNSTMINGSDFTNTNDADADDDWGDFNFVSSNSSGFSHSLSLPRISTTHFEFSTKNQNSAESLTQPGSAPSRVNNSAQWKKPNGALPLSLFGEIEEEEEEEEGSGAGEPPKNESVHFSKNKEGSGDVNVIDVIANLYKEKERNNGFGSGFNGSDMNWENLNGNGLNVNGVNKDEMNSKGLDLDLKENGLNSNKTESNLVKKDKNFSGNGVDLGLVNGNEPFDVNGGGGVGGGDDDDDDDDDDGWEFKGADTKTDAEVDISKASEMKAENGLVSNVNGLNSRWNPLSLDLNGWTSHVNRDDSSWDWLNTGTVDGNTAPGNSDGWEFKETGSRMQAEDEKEKGERMKAEIKPILSFDGSNSTWNSLSFDGSNSTWNSLSLDGLKNSNLNEVNSDRKQMNLNSSDENEDFDGNDEWEFKAAESESGTGDKNTKGDERKVENPEGTTHALGFGSGVIGTGDLFGASQQTSKKSTGRDFGFDFSTSLAQDTKMFHTHTKNEQNDTKKVPHSSPDDGVDSDEESWEFKDAFSETRSKEKEEPKVVEISAAVEAFPFDGEIKGNMARSISHKGALPLSIFGDEEQDSNDPVSYQDISPQLSSSKPIDGVKSPHLNISINDLISSLYSQAEHDTAVNHGQNPSGSGLSPANVVIESNLAGDSDDFDDDSWEFKDASSGIRAEDQASFIGLGEPNTKYSTKIELNDYVDFFCKLKEELHFLALCHLDNLKKAQSAASEDAEVKALVKEIQNLHDELQQDGLFSGEVDTGNYSPRKLCLNAFVEVLQEPKFQVFESEYQLTSKLSLVSLFCLNLLLKNHWTGESGISLLWHLHYKLANASSMQSCVYLKLSRTFWEWYFRSDLFNAGFSLY</sequence>
<feature type="region of interest" description="Disordered" evidence="1">
    <location>
        <begin position="331"/>
        <end position="365"/>
    </location>
</feature>
<dbReference type="AlphaFoldDB" id="A0A8T2XDS5"/>
<dbReference type="EMBL" id="JACEGQ020000013">
    <property type="protein sequence ID" value="KAH8490942.1"/>
    <property type="molecule type" value="Genomic_DNA"/>
</dbReference>
<feature type="compositionally biased region" description="Basic and acidic residues" evidence="1">
    <location>
        <begin position="540"/>
        <end position="552"/>
    </location>
</feature>
<protein>
    <submittedName>
        <fullName evidence="2">Uncharacterized protein</fullName>
    </submittedName>
</protein>
<feature type="region of interest" description="Disordered" evidence="1">
    <location>
        <begin position="238"/>
        <end position="269"/>
    </location>
</feature>
<feature type="compositionally biased region" description="Basic and acidic residues" evidence="1">
    <location>
        <begin position="344"/>
        <end position="365"/>
    </location>
</feature>
<feature type="region of interest" description="Disordered" evidence="1">
    <location>
        <begin position="77"/>
        <end position="143"/>
    </location>
</feature>
<organism evidence="2 3">
    <name type="scientific">Populus deltoides</name>
    <name type="common">Eastern poplar</name>
    <name type="synonym">Eastern cottonwood</name>
    <dbReference type="NCBI Taxonomy" id="3696"/>
    <lineage>
        <taxon>Eukaryota</taxon>
        <taxon>Viridiplantae</taxon>
        <taxon>Streptophyta</taxon>
        <taxon>Embryophyta</taxon>
        <taxon>Tracheophyta</taxon>
        <taxon>Spermatophyta</taxon>
        <taxon>Magnoliopsida</taxon>
        <taxon>eudicotyledons</taxon>
        <taxon>Gunneridae</taxon>
        <taxon>Pentapetalae</taxon>
        <taxon>rosids</taxon>
        <taxon>fabids</taxon>
        <taxon>Malpighiales</taxon>
        <taxon>Salicaceae</taxon>
        <taxon>Saliceae</taxon>
        <taxon>Populus</taxon>
    </lineage>
</organism>
<feature type="compositionally biased region" description="Acidic residues" evidence="1">
    <location>
        <begin position="423"/>
        <end position="433"/>
    </location>
</feature>
<feature type="compositionally biased region" description="Acidic residues" evidence="1">
    <location>
        <begin position="114"/>
        <end position="124"/>
    </location>
</feature>